<feature type="domain" description="Replication factor A C-terminal" evidence="15">
    <location>
        <begin position="521"/>
        <end position="666"/>
    </location>
</feature>
<dbReference type="GO" id="GO:0006260">
    <property type="term" value="P:DNA replication"/>
    <property type="evidence" value="ECO:0007669"/>
    <property type="project" value="UniProtKB-KW"/>
</dbReference>
<evidence type="ECO:0000256" key="6">
    <source>
        <dbReference type="ARBA" id="ARBA00022833"/>
    </source>
</evidence>
<dbReference type="Pfam" id="PF16900">
    <property type="entry name" value="REPA_OB_2"/>
    <property type="match status" value="1"/>
</dbReference>
<feature type="region of interest" description="Disordered" evidence="12">
    <location>
        <begin position="211"/>
        <end position="236"/>
    </location>
</feature>
<evidence type="ECO:0000256" key="2">
    <source>
        <dbReference type="ARBA" id="ARBA00005690"/>
    </source>
</evidence>
<keyword evidence="8 11" id="KW-0539">Nucleus</keyword>
<evidence type="ECO:0000256" key="8">
    <source>
        <dbReference type="ARBA" id="ARBA00023242"/>
    </source>
</evidence>
<dbReference type="PANTHER" id="PTHR47165">
    <property type="entry name" value="OS03G0429900 PROTEIN"/>
    <property type="match status" value="1"/>
</dbReference>
<evidence type="ECO:0000259" key="14">
    <source>
        <dbReference type="Pfam" id="PF04057"/>
    </source>
</evidence>
<comment type="similarity">
    <text evidence="2 11">Belongs to the replication factor A protein 1 family.</text>
</comment>
<keyword evidence="18" id="KW-1185">Reference proteome</keyword>
<dbReference type="AlphaFoldDB" id="A0A0B2VG77"/>
<evidence type="ECO:0000256" key="4">
    <source>
        <dbReference type="ARBA" id="ARBA00022723"/>
    </source>
</evidence>
<dbReference type="InterPro" id="IPR013955">
    <property type="entry name" value="Rep_factor-A_C"/>
</dbReference>
<feature type="compositionally biased region" description="Polar residues" evidence="12">
    <location>
        <begin position="211"/>
        <end position="223"/>
    </location>
</feature>
<evidence type="ECO:0000256" key="12">
    <source>
        <dbReference type="SAM" id="MobiDB-lite"/>
    </source>
</evidence>
<gene>
    <name evidence="17" type="primary">rpa-1</name>
    <name evidence="17" type="ORF">Tcan_07122</name>
</gene>
<sequence>MEPTRATISLREMLTVNDLTNDFFKRFLANDDNCPEKPILQILRITPLICLLFCRATISLREMLTVNDLTNDFFKRFLANDDNCPEKPILQILDARPIKNNPADKRHRFRLSDGVFSYSTCTNQSQIAGRVEADKLSEGHPVIRILRYCKQTVPKSDKVPQGKISLAIIDYEVLARDLPVLGQPVPHSCNERDYRGLNPSASIQNGISDQQLHQNGQPQQTVRRNPPTPSRGSGLIGQNLTPIKLITPYVNKWRICGIVTAKEDLKDIRTARGELKVFNFELTDEEGGCIRIAAFAETAEKFYAIVQKGLMYYVSGGTVKQANKRFNTTGHDYEITIRADTEILPCMDRERIEEPKLNLNVVPLAAVASRAGQCIDTIAIVDQVSDLQQVTQRSTGALLEKRDLHLIDQSGAIVVLTLWGEQARSRDADIQHQALGIKGASVREFGGSYSLSALNSTRIEVNPDCDESRALYVWYRETRPNIEVKRITTTGMGGSSYARDLRVIGIANAVNLGRNEDKGAYFNLTAMISSLKADGALYKSCGTNGCKKKVVEVDNQYRCEKCDLTLDSFKYVLLLSMEVADFSGSHWVTVFEEKATKLLGKTAVELGVLLEKNKLDEYNDVFSAVRFREYTFRVRAKSEFYNDAERIKWNVVELNGVDYDKYVDELTKAVAKLEEL</sequence>
<evidence type="ECO:0000256" key="7">
    <source>
        <dbReference type="ARBA" id="ARBA00023125"/>
    </source>
</evidence>
<dbReference type="SUPFAM" id="SSF50249">
    <property type="entry name" value="Nucleic acid-binding proteins"/>
    <property type="match status" value="4"/>
</dbReference>
<evidence type="ECO:0000256" key="11">
    <source>
        <dbReference type="RuleBase" id="RU364130"/>
    </source>
</evidence>
<evidence type="ECO:0000259" key="13">
    <source>
        <dbReference type="Pfam" id="PF01336"/>
    </source>
</evidence>
<dbReference type="GO" id="GO:0006281">
    <property type="term" value="P:DNA repair"/>
    <property type="evidence" value="ECO:0007669"/>
    <property type="project" value="InterPro"/>
</dbReference>
<dbReference type="InterPro" id="IPR047192">
    <property type="entry name" value="Euk_RPA1_DBD_C"/>
</dbReference>
<comment type="caution">
    <text evidence="17">The sequence shown here is derived from an EMBL/GenBank/DDBJ whole genome shotgun (WGS) entry which is preliminary data.</text>
</comment>
<evidence type="ECO:0000313" key="18">
    <source>
        <dbReference type="Proteomes" id="UP000031036"/>
    </source>
</evidence>
<dbReference type="FunFam" id="2.40.50.140:FF:000041">
    <property type="entry name" value="Replication protein A subunit"/>
    <property type="match status" value="1"/>
</dbReference>
<name>A0A0B2VG77_TOXCA</name>
<comment type="subcellular location">
    <subcellularLocation>
        <location evidence="1 11">Nucleus</location>
    </subcellularLocation>
</comment>
<dbReference type="Proteomes" id="UP000031036">
    <property type="component" value="Unassembled WGS sequence"/>
</dbReference>
<keyword evidence="5 11" id="KW-0863">Zinc-finger</keyword>
<dbReference type="NCBIfam" id="TIGR00617">
    <property type="entry name" value="rpa1"/>
    <property type="match status" value="1"/>
</dbReference>
<feature type="domain" description="OB" evidence="13">
    <location>
        <begin position="253"/>
        <end position="337"/>
    </location>
</feature>
<dbReference type="GO" id="GO:0003677">
    <property type="term" value="F:DNA binding"/>
    <property type="evidence" value="ECO:0007669"/>
    <property type="project" value="UniProtKB-KW"/>
</dbReference>
<dbReference type="CDD" id="cd04474">
    <property type="entry name" value="RPA1_DBD_A"/>
    <property type="match status" value="1"/>
</dbReference>
<dbReference type="InterPro" id="IPR007199">
    <property type="entry name" value="Rep_factor-A_N"/>
</dbReference>
<dbReference type="Pfam" id="PF04057">
    <property type="entry name" value="Rep-A_N"/>
    <property type="match status" value="1"/>
</dbReference>
<dbReference type="PANTHER" id="PTHR47165:SF4">
    <property type="entry name" value="OS03G0429900 PROTEIN"/>
    <property type="match status" value="1"/>
</dbReference>
<dbReference type="CDD" id="cd04475">
    <property type="entry name" value="RPA1_DBD_B"/>
    <property type="match status" value="1"/>
</dbReference>
<dbReference type="STRING" id="6265.A0A0B2VG77"/>
<evidence type="ECO:0000256" key="3">
    <source>
        <dbReference type="ARBA" id="ARBA00022705"/>
    </source>
</evidence>
<keyword evidence="3 11" id="KW-0235">DNA replication</keyword>
<keyword evidence="4 11" id="KW-0479">Metal-binding</keyword>
<organism evidence="17 18">
    <name type="scientific">Toxocara canis</name>
    <name type="common">Canine roundworm</name>
    <dbReference type="NCBI Taxonomy" id="6265"/>
    <lineage>
        <taxon>Eukaryota</taxon>
        <taxon>Metazoa</taxon>
        <taxon>Ecdysozoa</taxon>
        <taxon>Nematoda</taxon>
        <taxon>Chromadorea</taxon>
        <taxon>Rhabditida</taxon>
        <taxon>Spirurina</taxon>
        <taxon>Ascaridomorpha</taxon>
        <taxon>Ascaridoidea</taxon>
        <taxon>Toxocaridae</taxon>
        <taxon>Toxocara</taxon>
    </lineage>
</organism>
<dbReference type="Pfam" id="PF08646">
    <property type="entry name" value="Rep_fac-A_C"/>
    <property type="match status" value="1"/>
</dbReference>
<keyword evidence="7 11" id="KW-0238">DNA-binding</keyword>
<evidence type="ECO:0000259" key="16">
    <source>
        <dbReference type="Pfam" id="PF16900"/>
    </source>
</evidence>
<evidence type="ECO:0000259" key="15">
    <source>
        <dbReference type="Pfam" id="PF08646"/>
    </source>
</evidence>
<feature type="domain" description="Replication protein A OB" evidence="16">
    <location>
        <begin position="371"/>
        <end position="462"/>
    </location>
</feature>
<dbReference type="GO" id="GO:0005634">
    <property type="term" value="C:nucleus"/>
    <property type="evidence" value="ECO:0007669"/>
    <property type="project" value="UniProtKB-SubCell"/>
</dbReference>
<dbReference type="GO" id="GO:0008270">
    <property type="term" value="F:zinc ion binding"/>
    <property type="evidence" value="ECO:0007669"/>
    <property type="project" value="UniProtKB-KW"/>
</dbReference>
<evidence type="ECO:0000256" key="5">
    <source>
        <dbReference type="ARBA" id="ARBA00022771"/>
    </source>
</evidence>
<comment type="subunit">
    <text evidence="10 11">Component of the heterotrimeric canonical replication protein A complex (RPA).</text>
</comment>
<comment type="function">
    <text evidence="9 11">As part of the heterotrimeric replication protein A complex (RPA/RP-A), binds and stabilizes single-stranded DNA intermediates, that form during DNA replication or upon DNA stress. It prevents their reannealing and in parallel, recruits and activates different proteins and complexes involved in DNA metabolism. Thereby, it plays an essential role both in DNA replication and the cellular response to DNA damage.</text>
</comment>
<protein>
    <recommendedName>
        <fullName evidence="11">Replication protein A subunit</fullName>
    </recommendedName>
</protein>
<dbReference type="FunFam" id="2.40.50.140:FF:000090">
    <property type="entry name" value="Replication protein A subunit"/>
    <property type="match status" value="1"/>
</dbReference>
<evidence type="ECO:0000256" key="10">
    <source>
        <dbReference type="ARBA" id="ARBA00062035"/>
    </source>
</evidence>
<dbReference type="OrthoDB" id="1751331at2759"/>
<dbReference type="Pfam" id="PF01336">
    <property type="entry name" value="tRNA_anti-codon"/>
    <property type="match status" value="1"/>
</dbReference>
<keyword evidence="6 11" id="KW-0862">Zinc</keyword>
<reference evidence="17 18" key="1">
    <citation type="submission" date="2014-11" db="EMBL/GenBank/DDBJ databases">
        <title>Genetic blueprint of the zoonotic pathogen Toxocara canis.</title>
        <authorList>
            <person name="Zhu X.-Q."/>
            <person name="Korhonen P.K."/>
            <person name="Cai H."/>
            <person name="Young N.D."/>
            <person name="Nejsum P."/>
            <person name="von Samson-Himmelstjerna G."/>
            <person name="Boag P.R."/>
            <person name="Tan P."/>
            <person name="Li Q."/>
            <person name="Min J."/>
            <person name="Yang Y."/>
            <person name="Wang X."/>
            <person name="Fang X."/>
            <person name="Hall R.S."/>
            <person name="Hofmann A."/>
            <person name="Sternberg P.W."/>
            <person name="Jex A.R."/>
            <person name="Gasser R.B."/>
        </authorList>
    </citation>
    <scope>NUCLEOTIDE SEQUENCE [LARGE SCALE GENOMIC DNA]</scope>
    <source>
        <strain evidence="17">PN_DK_2014</strain>
    </source>
</reference>
<dbReference type="CDD" id="cd04476">
    <property type="entry name" value="RPA1_DBD_C"/>
    <property type="match status" value="1"/>
</dbReference>
<dbReference type="FunFam" id="2.40.50.140:FF:000064">
    <property type="entry name" value="Replication protein A subunit"/>
    <property type="match status" value="1"/>
</dbReference>
<dbReference type="EMBL" id="JPKZ01001801">
    <property type="protein sequence ID" value="KHN79980.1"/>
    <property type="molecule type" value="Genomic_DNA"/>
</dbReference>
<dbReference type="InterPro" id="IPR004365">
    <property type="entry name" value="NA-bd_OB_tRNA"/>
</dbReference>
<evidence type="ECO:0000256" key="9">
    <source>
        <dbReference type="ARBA" id="ARBA00058595"/>
    </source>
</evidence>
<dbReference type="InterPro" id="IPR031657">
    <property type="entry name" value="REPA_OB_2"/>
</dbReference>
<dbReference type="InterPro" id="IPR012340">
    <property type="entry name" value="NA-bd_OB-fold"/>
</dbReference>
<dbReference type="OMA" id="FNSYAML"/>
<dbReference type="GO" id="GO:0006310">
    <property type="term" value="P:DNA recombination"/>
    <property type="evidence" value="ECO:0007669"/>
    <property type="project" value="InterPro"/>
</dbReference>
<dbReference type="Gene3D" id="2.40.50.140">
    <property type="entry name" value="Nucleic acid-binding proteins"/>
    <property type="match status" value="4"/>
</dbReference>
<proteinExistence type="inferred from homology"/>
<feature type="domain" description="Replication factor-A protein 1 N-terminal" evidence="14">
    <location>
        <begin position="71"/>
        <end position="159"/>
    </location>
</feature>
<accession>A0A0B2VG77</accession>
<evidence type="ECO:0000256" key="1">
    <source>
        <dbReference type="ARBA" id="ARBA00004123"/>
    </source>
</evidence>
<evidence type="ECO:0000313" key="17">
    <source>
        <dbReference type="EMBL" id="KHN79980.1"/>
    </source>
</evidence>
<dbReference type="InterPro" id="IPR004591">
    <property type="entry name" value="Rfa1"/>
</dbReference>